<evidence type="ECO:0000256" key="1">
    <source>
        <dbReference type="ARBA" id="ARBA00005417"/>
    </source>
</evidence>
<evidence type="ECO:0000256" key="2">
    <source>
        <dbReference type="ARBA" id="ARBA00022448"/>
    </source>
</evidence>
<name>A0A8J4ELH1_9ACTN</name>
<dbReference type="InterPro" id="IPR050319">
    <property type="entry name" value="ABC_transp_ATP-bind"/>
</dbReference>
<dbReference type="InterPro" id="IPR003439">
    <property type="entry name" value="ABC_transporter-like_ATP-bd"/>
</dbReference>
<dbReference type="InterPro" id="IPR013563">
    <property type="entry name" value="Oligopep_ABC_C"/>
</dbReference>
<dbReference type="EMBL" id="BOPO01000055">
    <property type="protein sequence ID" value="GIL28165.1"/>
    <property type="molecule type" value="Genomic_DNA"/>
</dbReference>
<dbReference type="InterPro" id="IPR017871">
    <property type="entry name" value="ABC_transporter-like_CS"/>
</dbReference>
<proteinExistence type="inferred from homology"/>
<keyword evidence="4 6" id="KW-0067">ATP-binding</keyword>
<dbReference type="CDD" id="cd03257">
    <property type="entry name" value="ABC_NikE_OppD_transporters"/>
    <property type="match status" value="1"/>
</dbReference>
<reference evidence="7" key="1">
    <citation type="journal article" date="2021" name="Int. J. Syst. Evol. Microbiol.">
        <title>Actinocatenispora comari sp. nov., an endophytic actinomycete isolated from aerial parts of Comarum salesowianum.</title>
        <authorList>
            <person name="Oyunbileg N."/>
            <person name="Iizaka Y."/>
            <person name="Hamada M."/>
            <person name="Davaapurev B.O."/>
            <person name="Fukumoto A."/>
            <person name="Tsetseg B."/>
            <person name="Kato F."/>
            <person name="Tamura T."/>
            <person name="Batkhuu J."/>
            <person name="Anzai Y."/>
        </authorList>
    </citation>
    <scope>NUCLEOTIDE SEQUENCE [LARGE SCALE GENOMIC DNA]</scope>
    <source>
        <strain evidence="7">NUM-2625</strain>
    </source>
</reference>
<dbReference type="Pfam" id="PF00005">
    <property type="entry name" value="ABC_tran"/>
    <property type="match status" value="1"/>
</dbReference>
<dbReference type="SUPFAM" id="SSF52540">
    <property type="entry name" value="P-loop containing nucleoside triphosphate hydrolases"/>
    <property type="match status" value="1"/>
</dbReference>
<dbReference type="Gene3D" id="3.40.50.300">
    <property type="entry name" value="P-loop containing nucleotide triphosphate hydrolases"/>
    <property type="match status" value="1"/>
</dbReference>
<dbReference type="AlphaFoldDB" id="A0A8J4ELH1"/>
<dbReference type="PANTHER" id="PTHR43776">
    <property type="entry name" value="TRANSPORT ATP-BINDING PROTEIN"/>
    <property type="match status" value="1"/>
</dbReference>
<dbReference type="GO" id="GO:0005524">
    <property type="term" value="F:ATP binding"/>
    <property type="evidence" value="ECO:0007669"/>
    <property type="project" value="UniProtKB-KW"/>
</dbReference>
<evidence type="ECO:0000259" key="5">
    <source>
        <dbReference type="PROSITE" id="PS50893"/>
    </source>
</evidence>
<evidence type="ECO:0000256" key="3">
    <source>
        <dbReference type="ARBA" id="ARBA00022741"/>
    </source>
</evidence>
<dbReference type="GO" id="GO:0015833">
    <property type="term" value="P:peptide transport"/>
    <property type="evidence" value="ECO:0007669"/>
    <property type="project" value="InterPro"/>
</dbReference>
<comment type="similarity">
    <text evidence="1">Belongs to the ABC transporter superfamily.</text>
</comment>
<dbReference type="GO" id="GO:0016887">
    <property type="term" value="F:ATP hydrolysis activity"/>
    <property type="evidence" value="ECO:0007669"/>
    <property type="project" value="InterPro"/>
</dbReference>
<dbReference type="GO" id="GO:0055085">
    <property type="term" value="P:transmembrane transport"/>
    <property type="evidence" value="ECO:0007669"/>
    <property type="project" value="UniProtKB-ARBA"/>
</dbReference>
<dbReference type="FunFam" id="3.40.50.300:FF:000016">
    <property type="entry name" value="Oligopeptide ABC transporter ATP-binding component"/>
    <property type="match status" value="1"/>
</dbReference>
<dbReference type="RefSeq" id="WP_207125876.1">
    <property type="nucleotide sequence ID" value="NZ_BOPO01000055.1"/>
</dbReference>
<keyword evidence="2" id="KW-0813">Transport</keyword>
<dbReference type="PROSITE" id="PS00211">
    <property type="entry name" value="ABC_TRANSPORTER_1"/>
    <property type="match status" value="1"/>
</dbReference>
<comment type="caution">
    <text evidence="6">The sequence shown here is derived from an EMBL/GenBank/DDBJ whole genome shotgun (WGS) entry which is preliminary data.</text>
</comment>
<dbReference type="Pfam" id="PF08352">
    <property type="entry name" value="oligo_HPY"/>
    <property type="match status" value="1"/>
</dbReference>
<evidence type="ECO:0000313" key="7">
    <source>
        <dbReference type="Proteomes" id="UP000614996"/>
    </source>
</evidence>
<dbReference type="PROSITE" id="PS50893">
    <property type="entry name" value="ABC_TRANSPORTER_2"/>
    <property type="match status" value="1"/>
</dbReference>
<dbReference type="InterPro" id="IPR027417">
    <property type="entry name" value="P-loop_NTPase"/>
</dbReference>
<accession>A0A8J4ELH1</accession>
<dbReference type="InterPro" id="IPR003593">
    <property type="entry name" value="AAA+_ATPase"/>
</dbReference>
<keyword evidence="3" id="KW-0547">Nucleotide-binding</keyword>
<evidence type="ECO:0000256" key="4">
    <source>
        <dbReference type="ARBA" id="ARBA00022840"/>
    </source>
</evidence>
<dbReference type="Proteomes" id="UP000614996">
    <property type="component" value="Unassembled WGS sequence"/>
</dbReference>
<organism evidence="6 7">
    <name type="scientific">Actinocatenispora comari</name>
    <dbReference type="NCBI Taxonomy" id="2807577"/>
    <lineage>
        <taxon>Bacteria</taxon>
        <taxon>Bacillati</taxon>
        <taxon>Actinomycetota</taxon>
        <taxon>Actinomycetes</taxon>
        <taxon>Micromonosporales</taxon>
        <taxon>Micromonosporaceae</taxon>
        <taxon>Actinocatenispora</taxon>
    </lineage>
</organism>
<gene>
    <name evidence="6" type="ORF">NUM_34190</name>
</gene>
<protein>
    <submittedName>
        <fullName evidence="6">ABC transporter ATP-binding protein</fullName>
    </submittedName>
</protein>
<sequence length="319" mass="35056">MTTPLLQVENLRKQYPVGRRSVRAVDDVSFAVPAGQTVALVGESGCGKSTTGLATLRLIEPSGGRITFDGTDVTTMGRRQLRAARSRMQIVLQNPRSQLDPRMRIRDSVLEPLRAQRSGTRAAMRDRVAECLELVGLPADLAPRYPHQLSGGQRQRVAIARALATEPELIVLDEAVSALDASVQVQVLNLLQDLQQRLGLSYVFISHNMAAVRYLAHRVVVMYLGQSVESAPADELFTRPAHPYTEALLSAVPSASRPRDRERIVLRGDTPSPFERPTGCVLRTRCPRARDICATTPPPPRELVANHTVSCHFPLEHSG</sequence>
<keyword evidence="7" id="KW-1185">Reference proteome</keyword>
<dbReference type="SMART" id="SM00382">
    <property type="entry name" value="AAA"/>
    <property type="match status" value="1"/>
</dbReference>
<dbReference type="NCBIfam" id="TIGR01727">
    <property type="entry name" value="oligo_HPY"/>
    <property type="match status" value="1"/>
</dbReference>
<feature type="domain" description="ABC transporter" evidence="5">
    <location>
        <begin position="6"/>
        <end position="249"/>
    </location>
</feature>
<dbReference type="PANTHER" id="PTHR43776:SF7">
    <property type="entry name" value="D,D-DIPEPTIDE TRANSPORT ATP-BINDING PROTEIN DDPF-RELATED"/>
    <property type="match status" value="1"/>
</dbReference>
<evidence type="ECO:0000313" key="6">
    <source>
        <dbReference type="EMBL" id="GIL28165.1"/>
    </source>
</evidence>